<reference evidence="1" key="1">
    <citation type="submission" date="2020-06" db="EMBL/GenBank/DDBJ databases">
        <authorList>
            <person name="Li T."/>
            <person name="Hu X."/>
            <person name="Zhang T."/>
            <person name="Song X."/>
            <person name="Zhang H."/>
            <person name="Dai N."/>
            <person name="Sheng W."/>
            <person name="Hou X."/>
            <person name="Wei L."/>
        </authorList>
    </citation>
    <scope>NUCLEOTIDE SEQUENCE</scope>
    <source>
        <strain evidence="1">G02</strain>
        <tissue evidence="1">Leaf</tissue>
    </source>
</reference>
<sequence length="68" mass="7351">MTHGMQNWEPPPIAHRPEALALEVGRRTQVTTRGSGLARATGLELVSSRCRLGAPLARGTSSSRHYLS</sequence>
<organism evidence="1">
    <name type="scientific">Sesamum radiatum</name>
    <name type="common">Black benniseed</name>
    <dbReference type="NCBI Taxonomy" id="300843"/>
    <lineage>
        <taxon>Eukaryota</taxon>
        <taxon>Viridiplantae</taxon>
        <taxon>Streptophyta</taxon>
        <taxon>Embryophyta</taxon>
        <taxon>Tracheophyta</taxon>
        <taxon>Spermatophyta</taxon>
        <taxon>Magnoliopsida</taxon>
        <taxon>eudicotyledons</taxon>
        <taxon>Gunneridae</taxon>
        <taxon>Pentapetalae</taxon>
        <taxon>asterids</taxon>
        <taxon>lamiids</taxon>
        <taxon>Lamiales</taxon>
        <taxon>Pedaliaceae</taxon>
        <taxon>Sesamum</taxon>
    </lineage>
</organism>
<reference evidence="1" key="2">
    <citation type="journal article" date="2024" name="Plant">
        <title>Genomic evolution and insights into agronomic trait innovations of Sesamum species.</title>
        <authorList>
            <person name="Miao H."/>
            <person name="Wang L."/>
            <person name="Qu L."/>
            <person name="Liu H."/>
            <person name="Sun Y."/>
            <person name="Le M."/>
            <person name="Wang Q."/>
            <person name="Wei S."/>
            <person name="Zheng Y."/>
            <person name="Lin W."/>
            <person name="Duan Y."/>
            <person name="Cao H."/>
            <person name="Xiong S."/>
            <person name="Wang X."/>
            <person name="Wei L."/>
            <person name="Li C."/>
            <person name="Ma Q."/>
            <person name="Ju M."/>
            <person name="Zhao R."/>
            <person name="Li G."/>
            <person name="Mu C."/>
            <person name="Tian Q."/>
            <person name="Mei H."/>
            <person name="Zhang T."/>
            <person name="Gao T."/>
            <person name="Zhang H."/>
        </authorList>
    </citation>
    <scope>NUCLEOTIDE SEQUENCE</scope>
    <source>
        <strain evidence="1">G02</strain>
    </source>
</reference>
<dbReference type="EMBL" id="JACGWJ010000006">
    <property type="protein sequence ID" value="KAL0413070.1"/>
    <property type="molecule type" value="Genomic_DNA"/>
</dbReference>
<accession>A0AAW2U9N9</accession>
<evidence type="ECO:0000313" key="1">
    <source>
        <dbReference type="EMBL" id="KAL0413070.1"/>
    </source>
</evidence>
<gene>
    <name evidence="1" type="ORF">Sradi_1508700</name>
</gene>
<comment type="caution">
    <text evidence="1">The sequence shown here is derived from an EMBL/GenBank/DDBJ whole genome shotgun (WGS) entry which is preliminary data.</text>
</comment>
<dbReference type="AlphaFoldDB" id="A0AAW2U9N9"/>
<protein>
    <submittedName>
        <fullName evidence="1">Uncharacterized protein</fullName>
    </submittedName>
</protein>
<proteinExistence type="predicted"/>
<name>A0AAW2U9N9_SESRA</name>